<evidence type="ECO:0000259" key="1">
    <source>
        <dbReference type="PROSITE" id="PS50887"/>
    </source>
</evidence>
<dbReference type="AlphaFoldDB" id="A0A1M5ZMK7"/>
<gene>
    <name evidence="2" type="ORF">SAMN02745229_02471</name>
</gene>
<organism evidence="2 3">
    <name type="scientific">Butyrivibrio fibrisolvens DSM 3071</name>
    <dbReference type="NCBI Taxonomy" id="1121131"/>
    <lineage>
        <taxon>Bacteria</taxon>
        <taxon>Bacillati</taxon>
        <taxon>Bacillota</taxon>
        <taxon>Clostridia</taxon>
        <taxon>Lachnospirales</taxon>
        <taxon>Lachnospiraceae</taxon>
        <taxon>Butyrivibrio</taxon>
    </lineage>
</organism>
<dbReference type="PANTHER" id="PTHR45138">
    <property type="entry name" value="REGULATORY COMPONENTS OF SENSORY TRANSDUCTION SYSTEM"/>
    <property type="match status" value="1"/>
</dbReference>
<dbReference type="OrthoDB" id="9805474at2"/>
<dbReference type="InterPro" id="IPR029787">
    <property type="entry name" value="Nucleotide_cyclase"/>
</dbReference>
<dbReference type="EMBL" id="FQXK01000020">
    <property type="protein sequence ID" value="SHI25595.1"/>
    <property type="molecule type" value="Genomic_DNA"/>
</dbReference>
<dbReference type="SMART" id="SM00267">
    <property type="entry name" value="GGDEF"/>
    <property type="match status" value="1"/>
</dbReference>
<dbReference type="RefSeq" id="WP_073388191.1">
    <property type="nucleotide sequence ID" value="NZ_FQXK01000020.1"/>
</dbReference>
<feature type="domain" description="GGDEF" evidence="1">
    <location>
        <begin position="344"/>
        <end position="477"/>
    </location>
</feature>
<dbReference type="InterPro" id="IPR000160">
    <property type="entry name" value="GGDEF_dom"/>
</dbReference>
<dbReference type="STRING" id="1121131.SAMN02745229_02471"/>
<evidence type="ECO:0000313" key="3">
    <source>
        <dbReference type="Proteomes" id="UP000184278"/>
    </source>
</evidence>
<dbReference type="SUPFAM" id="SSF55073">
    <property type="entry name" value="Nucleotide cyclase"/>
    <property type="match status" value="1"/>
</dbReference>
<protein>
    <submittedName>
        <fullName evidence="2">Diguanylate cyclase (GGDEF) domain-containing protein</fullName>
    </submittedName>
</protein>
<dbReference type="Gene3D" id="3.30.450.40">
    <property type="match status" value="1"/>
</dbReference>
<dbReference type="PANTHER" id="PTHR45138:SF9">
    <property type="entry name" value="DIGUANYLATE CYCLASE DGCM-RELATED"/>
    <property type="match status" value="1"/>
</dbReference>
<dbReference type="InterPro" id="IPR029016">
    <property type="entry name" value="GAF-like_dom_sf"/>
</dbReference>
<dbReference type="SUPFAM" id="SSF55781">
    <property type="entry name" value="GAF domain-like"/>
    <property type="match status" value="1"/>
</dbReference>
<dbReference type="NCBIfam" id="TIGR00254">
    <property type="entry name" value="GGDEF"/>
    <property type="match status" value="1"/>
</dbReference>
<dbReference type="PROSITE" id="PS50887">
    <property type="entry name" value="GGDEF"/>
    <property type="match status" value="1"/>
</dbReference>
<dbReference type="GO" id="GO:0052621">
    <property type="term" value="F:diguanylate cyclase activity"/>
    <property type="evidence" value="ECO:0007669"/>
    <property type="project" value="TreeGrafter"/>
</dbReference>
<accession>A0A1M5ZMK7</accession>
<dbReference type="InterPro" id="IPR050469">
    <property type="entry name" value="Diguanylate_Cyclase"/>
</dbReference>
<dbReference type="InterPro" id="IPR043128">
    <property type="entry name" value="Rev_trsase/Diguanyl_cyclase"/>
</dbReference>
<reference evidence="3" key="1">
    <citation type="submission" date="2016-11" db="EMBL/GenBank/DDBJ databases">
        <authorList>
            <person name="Varghese N."/>
            <person name="Submissions S."/>
        </authorList>
    </citation>
    <scope>NUCLEOTIDE SEQUENCE [LARGE SCALE GENOMIC DNA]</scope>
    <source>
        <strain evidence="3">DSM 3071</strain>
    </source>
</reference>
<dbReference type="Proteomes" id="UP000184278">
    <property type="component" value="Unassembled WGS sequence"/>
</dbReference>
<name>A0A1M5ZMK7_BUTFI</name>
<keyword evidence="3" id="KW-1185">Reference proteome</keyword>
<evidence type="ECO:0000313" key="2">
    <source>
        <dbReference type="EMBL" id="SHI25595.1"/>
    </source>
</evidence>
<dbReference type="Gene3D" id="3.30.70.270">
    <property type="match status" value="1"/>
</dbReference>
<dbReference type="Pfam" id="PF00990">
    <property type="entry name" value="GGDEF"/>
    <property type="match status" value="1"/>
</dbReference>
<dbReference type="GeneID" id="89510728"/>
<proteinExistence type="predicted"/>
<sequence>MSEFDENLRLSSRLVQELYHKYAFNMYDDMPYGYAIMKVIEADDDNGEAFFIYANSEFLSMTDNEDIDIKGKSYREVMGGLSISVYRNLCKAAYHKEKSIFFENINSGGSWFDVMTFPSIQNGYCAMALFDSFAFDSNFIENEDLAEADRVIVKIAKMIHSSEDDFDINVHRALRFLGDCLKCEKTYILEFFHGQPLIRYEWQKDENFDEEEYAPEVIMERIQYIEPWIRENHIFIVEDIDNVADKNEPVYKVMRTKGIRSMIMVPYYVDNSIVGYLIIDNYKEKNICTIKYLVEITAITFFSEIHSRRLVEKLTFMGIHDQLTNVNNRNAFNLRVCELEGIEDCVGIAYADVNGLKMINDELGHDAGDARIIKIASMLSRVFLRRDVFRIGGDEFVVIVPGIGKDEFDEKIAHLKKIARQLENEEKIVANSGINMFFSLGYVWADNCFEINDLLKKADELMYKEKQKYYKVVGHRR</sequence>
<dbReference type="CDD" id="cd01949">
    <property type="entry name" value="GGDEF"/>
    <property type="match status" value="1"/>
</dbReference>